<comment type="caution">
    <text evidence="1">The sequence shown here is derived from an EMBL/GenBank/DDBJ whole genome shotgun (WGS) entry which is preliminary data.</text>
</comment>
<sequence length="47" mass="5655">MHVCRMLNWSDSDQRPDQKCHSHNTDQSVFRSRLIDQFDPTIIAIRR</sequence>
<reference evidence="1" key="1">
    <citation type="submission" date="2021-06" db="EMBL/GenBank/DDBJ databases">
        <authorList>
            <person name="Kallberg Y."/>
            <person name="Tangrot J."/>
            <person name="Rosling A."/>
        </authorList>
    </citation>
    <scope>NUCLEOTIDE SEQUENCE</scope>
    <source>
        <strain evidence="1">MA453B</strain>
    </source>
</reference>
<protein>
    <submittedName>
        <fullName evidence="1">16718_t:CDS:1</fullName>
    </submittedName>
</protein>
<proteinExistence type="predicted"/>
<name>A0A9N9DBF9_9GLOM</name>
<keyword evidence="2" id="KW-1185">Reference proteome</keyword>
<organism evidence="1 2">
    <name type="scientific">Dentiscutata erythropus</name>
    <dbReference type="NCBI Taxonomy" id="1348616"/>
    <lineage>
        <taxon>Eukaryota</taxon>
        <taxon>Fungi</taxon>
        <taxon>Fungi incertae sedis</taxon>
        <taxon>Mucoromycota</taxon>
        <taxon>Glomeromycotina</taxon>
        <taxon>Glomeromycetes</taxon>
        <taxon>Diversisporales</taxon>
        <taxon>Gigasporaceae</taxon>
        <taxon>Dentiscutata</taxon>
    </lineage>
</organism>
<accession>A0A9N9DBF9</accession>
<dbReference type="EMBL" id="CAJVPY010005088">
    <property type="protein sequence ID" value="CAG8635128.1"/>
    <property type="molecule type" value="Genomic_DNA"/>
</dbReference>
<dbReference type="AlphaFoldDB" id="A0A9N9DBF9"/>
<evidence type="ECO:0000313" key="1">
    <source>
        <dbReference type="EMBL" id="CAG8635128.1"/>
    </source>
</evidence>
<gene>
    <name evidence="1" type="ORF">DERYTH_LOCUS9356</name>
</gene>
<dbReference type="Proteomes" id="UP000789405">
    <property type="component" value="Unassembled WGS sequence"/>
</dbReference>
<evidence type="ECO:0000313" key="2">
    <source>
        <dbReference type="Proteomes" id="UP000789405"/>
    </source>
</evidence>